<accession>A0A9N9EPB4</accession>
<keyword evidence="2" id="KW-1185">Reference proteome</keyword>
<dbReference type="Proteomes" id="UP000789405">
    <property type="component" value="Unassembled WGS sequence"/>
</dbReference>
<organism evidence="1 2">
    <name type="scientific">Dentiscutata erythropus</name>
    <dbReference type="NCBI Taxonomy" id="1348616"/>
    <lineage>
        <taxon>Eukaryota</taxon>
        <taxon>Fungi</taxon>
        <taxon>Fungi incertae sedis</taxon>
        <taxon>Mucoromycota</taxon>
        <taxon>Glomeromycotina</taxon>
        <taxon>Glomeromycetes</taxon>
        <taxon>Diversisporales</taxon>
        <taxon>Gigasporaceae</taxon>
        <taxon>Dentiscutata</taxon>
    </lineage>
</organism>
<sequence length="84" mass="9561">RQTSNIENSVPLRGYPSSFLNTEGQASNIENFVPLRSYPSQAIIYDQYGLPLHRLNIDLASWMLLDLLGILFSIFEIISARTFI</sequence>
<evidence type="ECO:0000313" key="2">
    <source>
        <dbReference type="Proteomes" id="UP000789405"/>
    </source>
</evidence>
<proteinExistence type="predicted"/>
<comment type="caution">
    <text evidence="1">The sequence shown here is derived from an EMBL/GenBank/DDBJ whole genome shotgun (WGS) entry which is preliminary data.</text>
</comment>
<dbReference type="AlphaFoldDB" id="A0A9N9EPB4"/>
<protein>
    <submittedName>
        <fullName evidence="1">10263_t:CDS:1</fullName>
    </submittedName>
</protein>
<gene>
    <name evidence="1" type="ORF">DERYTH_LOCUS12000</name>
</gene>
<reference evidence="1" key="1">
    <citation type="submission" date="2021-06" db="EMBL/GenBank/DDBJ databases">
        <authorList>
            <person name="Kallberg Y."/>
            <person name="Tangrot J."/>
            <person name="Rosling A."/>
        </authorList>
    </citation>
    <scope>NUCLEOTIDE SEQUENCE</scope>
    <source>
        <strain evidence="1">MA453B</strain>
    </source>
</reference>
<feature type="non-terminal residue" evidence="1">
    <location>
        <position position="1"/>
    </location>
</feature>
<dbReference type="EMBL" id="CAJVPY010007694">
    <property type="protein sequence ID" value="CAG8684306.1"/>
    <property type="molecule type" value="Genomic_DNA"/>
</dbReference>
<evidence type="ECO:0000313" key="1">
    <source>
        <dbReference type="EMBL" id="CAG8684306.1"/>
    </source>
</evidence>
<dbReference type="OrthoDB" id="10371929at2759"/>
<name>A0A9N9EPB4_9GLOM</name>